<comment type="caution">
    <text evidence="2">The sequence shown here is derived from an EMBL/GenBank/DDBJ whole genome shotgun (WGS) entry which is preliminary data.</text>
</comment>
<proteinExistence type="predicted"/>
<accession>A0AAV3Q5Z6</accession>
<dbReference type="AlphaFoldDB" id="A0AAV3Q5Z6"/>
<dbReference type="EMBL" id="BAABME010003208">
    <property type="protein sequence ID" value="GAA0157893.1"/>
    <property type="molecule type" value="Genomic_DNA"/>
</dbReference>
<evidence type="ECO:0000256" key="1">
    <source>
        <dbReference type="SAM" id="MobiDB-lite"/>
    </source>
</evidence>
<protein>
    <submittedName>
        <fullName evidence="2">Uncharacterized protein</fullName>
    </submittedName>
</protein>
<reference evidence="2 3" key="1">
    <citation type="submission" date="2024-01" db="EMBL/GenBank/DDBJ databases">
        <title>The complete chloroplast genome sequence of Lithospermum erythrorhizon: insights into the phylogenetic relationship among Boraginaceae species and the maternal lineages of purple gromwells.</title>
        <authorList>
            <person name="Okada T."/>
            <person name="Watanabe K."/>
        </authorList>
    </citation>
    <scope>NUCLEOTIDE SEQUENCE [LARGE SCALE GENOMIC DNA]</scope>
</reference>
<dbReference type="Proteomes" id="UP001454036">
    <property type="component" value="Unassembled WGS sequence"/>
</dbReference>
<feature type="region of interest" description="Disordered" evidence="1">
    <location>
        <begin position="1"/>
        <end position="24"/>
    </location>
</feature>
<sequence length="135" mass="14638">MDLLTSTGGSTSFPGAGAKEFPGALDGRTPIWNLRGNRARPEFPELSFSMKDFERVECAHEDPLIITPVIANVEVEWMLVDTESLIDILFFDVYLKLGMSQAQIRPVATPSVGFTGNAVSPLGVSSLMITIGKHV</sequence>
<gene>
    <name evidence="2" type="ORF">LIER_15054</name>
</gene>
<keyword evidence="3" id="KW-1185">Reference proteome</keyword>
<feature type="compositionally biased region" description="Polar residues" evidence="1">
    <location>
        <begin position="1"/>
        <end position="13"/>
    </location>
</feature>
<organism evidence="2 3">
    <name type="scientific">Lithospermum erythrorhizon</name>
    <name type="common">Purple gromwell</name>
    <name type="synonym">Lithospermum officinale var. erythrorhizon</name>
    <dbReference type="NCBI Taxonomy" id="34254"/>
    <lineage>
        <taxon>Eukaryota</taxon>
        <taxon>Viridiplantae</taxon>
        <taxon>Streptophyta</taxon>
        <taxon>Embryophyta</taxon>
        <taxon>Tracheophyta</taxon>
        <taxon>Spermatophyta</taxon>
        <taxon>Magnoliopsida</taxon>
        <taxon>eudicotyledons</taxon>
        <taxon>Gunneridae</taxon>
        <taxon>Pentapetalae</taxon>
        <taxon>asterids</taxon>
        <taxon>lamiids</taxon>
        <taxon>Boraginales</taxon>
        <taxon>Boraginaceae</taxon>
        <taxon>Boraginoideae</taxon>
        <taxon>Lithospermeae</taxon>
        <taxon>Lithospermum</taxon>
    </lineage>
</organism>
<evidence type="ECO:0000313" key="2">
    <source>
        <dbReference type="EMBL" id="GAA0157893.1"/>
    </source>
</evidence>
<evidence type="ECO:0000313" key="3">
    <source>
        <dbReference type="Proteomes" id="UP001454036"/>
    </source>
</evidence>
<name>A0AAV3Q5Z6_LITER</name>